<name>A0AC61NKM5_9CAUD</name>
<reference evidence="1" key="1">
    <citation type="submission" date="2021-06" db="EMBL/GenBank/DDBJ databases">
        <authorList>
            <person name="Tian F."/>
            <person name="Li J."/>
            <person name="Li F."/>
            <person name="Tong Y."/>
        </authorList>
    </citation>
    <scope>NUCLEOTIDE SEQUENCE</scope>
</reference>
<evidence type="ECO:0000313" key="1">
    <source>
        <dbReference type="EMBL" id="QYC96801.1"/>
    </source>
</evidence>
<dbReference type="Proteomes" id="UP000826964">
    <property type="component" value="Segment"/>
</dbReference>
<evidence type="ECO:0000313" key="2">
    <source>
        <dbReference type="Proteomes" id="UP000826964"/>
    </source>
</evidence>
<keyword evidence="2" id="KW-1185">Reference proteome</keyword>
<proteinExistence type="predicted"/>
<organism evidence="1 2">
    <name type="scientific">Stenotrophomonas phage BUCT626</name>
    <dbReference type="NCBI Taxonomy" id="2860376"/>
    <lineage>
        <taxon>Viruses</taxon>
        <taxon>Duplodnaviria</taxon>
        <taxon>Heunggongvirae</taxon>
        <taxon>Uroviricota</taxon>
        <taxon>Caudoviricetes</taxon>
        <taxon>Beaumontvirinae</taxon>
        <taxon>Bixiavirus</taxon>
        <taxon>Bixiavirus BUCT626</taxon>
    </lineage>
</organism>
<protein>
    <submittedName>
        <fullName evidence="1">Tail terminator protein</fullName>
    </submittedName>
</protein>
<dbReference type="EMBL" id="MZ398241">
    <property type="protein sequence ID" value="QYC96801.1"/>
    <property type="molecule type" value="Genomic_DNA"/>
</dbReference>
<accession>A0AC61NKM5</accession>
<sequence>MNAQEAKDEMLGLLMEAWGPTGYPAVFDDLQESIPAGNEPWLKVTIRHMDGGTTSLTGAHGVRRYEAVGYLMAQVRVPSGRGFVDAYALADKLLAAFTKINTENCVGYSNQRIMEVGSDSTFAQANFITDFMYESAR</sequence>